<gene>
    <name evidence="2" type="ORF">M569_05365</name>
</gene>
<feature type="region of interest" description="Disordered" evidence="1">
    <location>
        <begin position="1"/>
        <end position="59"/>
    </location>
</feature>
<reference evidence="2 3" key="1">
    <citation type="journal article" date="2013" name="BMC Genomics">
        <title>The miniature genome of a carnivorous plant Genlisea aurea contains a low number of genes and short non-coding sequences.</title>
        <authorList>
            <person name="Leushkin E.V."/>
            <person name="Sutormin R.A."/>
            <person name="Nabieva E.R."/>
            <person name="Penin A.A."/>
            <person name="Kondrashov A.S."/>
            <person name="Logacheva M.D."/>
        </authorList>
    </citation>
    <scope>NUCLEOTIDE SEQUENCE [LARGE SCALE GENOMIC DNA]</scope>
</reference>
<dbReference type="Pfam" id="PF05904">
    <property type="entry name" value="DUF863"/>
    <property type="match status" value="1"/>
</dbReference>
<dbReference type="EMBL" id="AUSU01002136">
    <property type="protein sequence ID" value="EPS69401.1"/>
    <property type="molecule type" value="Genomic_DNA"/>
</dbReference>
<feature type="non-terminal residue" evidence="2">
    <location>
        <position position="95"/>
    </location>
</feature>
<feature type="non-terminal residue" evidence="2">
    <location>
        <position position="1"/>
    </location>
</feature>
<keyword evidence="3" id="KW-1185">Reference proteome</keyword>
<comment type="caution">
    <text evidence="2">The sequence shown here is derived from an EMBL/GenBank/DDBJ whole genome shotgun (WGS) entry which is preliminary data.</text>
</comment>
<accession>S8CWT8</accession>
<evidence type="ECO:0000313" key="2">
    <source>
        <dbReference type="EMBL" id="EPS69401.1"/>
    </source>
</evidence>
<dbReference type="AlphaFoldDB" id="S8CWT8"/>
<dbReference type="InterPro" id="IPR008581">
    <property type="entry name" value="DUF863_pln"/>
</dbReference>
<feature type="compositionally biased region" description="Basic and acidic residues" evidence="1">
    <location>
        <begin position="12"/>
        <end position="22"/>
    </location>
</feature>
<sequence length="95" mass="10840">KTMDEFESMTVHLEETREEDYMPKPPISVVDADEYGMKSRGGGSRRGQTRRGRQRRDFQRDILPGLASLSRHEVSEDLQIFGGLMRAMGHSWNAG</sequence>
<dbReference type="OrthoDB" id="630817at2759"/>
<dbReference type="PANTHER" id="PTHR33167:SF4">
    <property type="entry name" value="TRANSCRIPTION FACTOR, PUTATIVE (DUF863)-RELATED"/>
    <property type="match status" value="1"/>
</dbReference>
<name>S8CWT8_9LAMI</name>
<dbReference type="PANTHER" id="PTHR33167">
    <property type="entry name" value="TRANSCRIPTION FACTOR, PUTATIVE (DUF863)-RELATED"/>
    <property type="match status" value="1"/>
</dbReference>
<dbReference type="Proteomes" id="UP000015453">
    <property type="component" value="Unassembled WGS sequence"/>
</dbReference>
<proteinExistence type="predicted"/>
<protein>
    <submittedName>
        <fullName evidence="2">Uncharacterized protein</fullName>
    </submittedName>
</protein>
<evidence type="ECO:0000313" key="3">
    <source>
        <dbReference type="Proteomes" id="UP000015453"/>
    </source>
</evidence>
<evidence type="ECO:0000256" key="1">
    <source>
        <dbReference type="SAM" id="MobiDB-lite"/>
    </source>
</evidence>
<organism evidence="2 3">
    <name type="scientific">Genlisea aurea</name>
    <dbReference type="NCBI Taxonomy" id="192259"/>
    <lineage>
        <taxon>Eukaryota</taxon>
        <taxon>Viridiplantae</taxon>
        <taxon>Streptophyta</taxon>
        <taxon>Embryophyta</taxon>
        <taxon>Tracheophyta</taxon>
        <taxon>Spermatophyta</taxon>
        <taxon>Magnoliopsida</taxon>
        <taxon>eudicotyledons</taxon>
        <taxon>Gunneridae</taxon>
        <taxon>Pentapetalae</taxon>
        <taxon>asterids</taxon>
        <taxon>lamiids</taxon>
        <taxon>Lamiales</taxon>
        <taxon>Lentibulariaceae</taxon>
        <taxon>Genlisea</taxon>
    </lineage>
</organism>